<keyword evidence="4" id="KW-1185">Reference proteome</keyword>
<dbReference type="InterPro" id="IPR052339">
    <property type="entry name" value="Fe-S_Maturation_MIP18"/>
</dbReference>
<dbReference type="InterPro" id="IPR002744">
    <property type="entry name" value="MIP18-like"/>
</dbReference>
<dbReference type="SUPFAM" id="SSF117916">
    <property type="entry name" value="Fe-S cluster assembly (FSCA) domain-like"/>
    <property type="match status" value="1"/>
</dbReference>
<reference evidence="3 4" key="1">
    <citation type="submission" date="2020-08" db="EMBL/GenBank/DDBJ databases">
        <title>Genomic Encyclopedia of Type Strains, Phase IV (KMG-IV): sequencing the most valuable type-strain genomes for metagenomic binning, comparative biology and taxonomic classification.</title>
        <authorList>
            <person name="Goeker M."/>
        </authorList>
    </citation>
    <scope>NUCLEOTIDE SEQUENCE [LARGE SCALE GENOMIC DNA]</scope>
    <source>
        <strain evidence="3 4">DSM 22368</strain>
    </source>
</reference>
<dbReference type="InParanoid" id="A0A7X0MXC0"/>
<sequence length="190" mass="20944">MDYNPVGSFISDNLISSDRPPVLSVAEAQAIEMSDIEHALSTVVDPEIPVLSARELGVLRDVEWQGDTLVTTITPTYSGCPAMGHFEDDIRVCLEKLGIPKIKVNTRLSPAWTSDWLSDDAKQKLRDYGIAPPMETTSSLKVLLGHAPEVSCPKCHSTEVREVSRHGSTACKALYQCDSCQEPFDYFKCI</sequence>
<proteinExistence type="predicted"/>
<accession>A0A7X0MXC0</accession>
<comment type="caution">
    <text evidence="3">The sequence shown here is derived from an EMBL/GenBank/DDBJ whole genome shotgun (WGS) entry which is preliminary data.</text>
</comment>
<feature type="domain" description="PaaD zinc beta ribbon" evidence="2">
    <location>
        <begin position="141"/>
        <end position="188"/>
    </location>
</feature>
<protein>
    <submittedName>
        <fullName evidence="3">Ring-1,2-phenylacetyl-CoA epoxidase subunit PaaD</fullName>
    </submittedName>
</protein>
<dbReference type="InterPro" id="IPR034904">
    <property type="entry name" value="FSCA_dom_sf"/>
</dbReference>
<dbReference type="Pfam" id="PF23451">
    <property type="entry name" value="Zn_ribbon_PaaD"/>
    <property type="match status" value="1"/>
</dbReference>
<evidence type="ECO:0000313" key="3">
    <source>
        <dbReference type="EMBL" id="MBB6523561.1"/>
    </source>
</evidence>
<organism evidence="3 4">
    <name type="scientific">Pseudoteredinibacter isoporae</name>
    <dbReference type="NCBI Taxonomy" id="570281"/>
    <lineage>
        <taxon>Bacteria</taxon>
        <taxon>Pseudomonadati</taxon>
        <taxon>Pseudomonadota</taxon>
        <taxon>Gammaproteobacteria</taxon>
        <taxon>Cellvibrionales</taxon>
        <taxon>Cellvibrionaceae</taxon>
        <taxon>Pseudoteredinibacter</taxon>
    </lineage>
</organism>
<dbReference type="RefSeq" id="WP_208020277.1">
    <property type="nucleotide sequence ID" value="NZ_JAAONY010000004.1"/>
</dbReference>
<evidence type="ECO:0000259" key="1">
    <source>
        <dbReference type="Pfam" id="PF01883"/>
    </source>
</evidence>
<dbReference type="Gene3D" id="3.30.300.130">
    <property type="entry name" value="Fe-S cluster assembly (FSCA)"/>
    <property type="match status" value="1"/>
</dbReference>
<name>A0A7X0MXC0_9GAMM</name>
<gene>
    <name evidence="3" type="ORF">HNR48_003875</name>
</gene>
<dbReference type="InterPro" id="IPR056572">
    <property type="entry name" value="Zn_ribbon_PaaD"/>
</dbReference>
<dbReference type="Proteomes" id="UP000528457">
    <property type="component" value="Unassembled WGS sequence"/>
</dbReference>
<evidence type="ECO:0000313" key="4">
    <source>
        <dbReference type="Proteomes" id="UP000528457"/>
    </source>
</evidence>
<dbReference type="EMBL" id="JACHHT010000004">
    <property type="protein sequence ID" value="MBB6523561.1"/>
    <property type="molecule type" value="Genomic_DNA"/>
</dbReference>
<dbReference type="AlphaFoldDB" id="A0A7X0MXC0"/>
<dbReference type="PANTHER" id="PTHR42831:SF3">
    <property type="entry name" value="1,2-PHENYLACETYL-COA EPOXIDASE, SUBUNIT D-RELATED"/>
    <property type="match status" value="1"/>
</dbReference>
<dbReference type="InterPro" id="IPR011883">
    <property type="entry name" value="PaaD-like"/>
</dbReference>
<dbReference type="FunCoup" id="A0A7X0MXC0">
    <property type="interactions" value="93"/>
</dbReference>
<evidence type="ECO:0000259" key="2">
    <source>
        <dbReference type="Pfam" id="PF23451"/>
    </source>
</evidence>
<dbReference type="NCBIfam" id="TIGR02159">
    <property type="entry name" value="PA_CoA_Oxy4"/>
    <property type="match status" value="1"/>
</dbReference>
<feature type="domain" description="MIP18 family-like" evidence="1">
    <location>
        <begin position="35"/>
        <end position="97"/>
    </location>
</feature>
<dbReference type="Pfam" id="PF01883">
    <property type="entry name" value="FeS_assembly_P"/>
    <property type="match status" value="1"/>
</dbReference>
<dbReference type="PANTHER" id="PTHR42831">
    <property type="entry name" value="FE-S PROTEIN MATURATION AUXILIARY FACTOR YITW"/>
    <property type="match status" value="1"/>
</dbReference>